<dbReference type="InterPro" id="IPR004960">
    <property type="entry name" value="LipA_acyltrans"/>
</dbReference>
<gene>
    <name evidence="8" type="ORF">E1B00_11980</name>
</gene>
<keyword evidence="5" id="KW-0472">Membrane</keyword>
<dbReference type="OrthoDB" id="9803456at2"/>
<evidence type="ECO:0000256" key="1">
    <source>
        <dbReference type="ARBA" id="ARBA00004533"/>
    </source>
</evidence>
<sequence>MGFPLSSRLMYAAAWCVGRLPLAWAHRLGDAVGALSHRLNTRECKVARRNLELLGHPADAGERDRMLRRILRQTGRNALESLRIWTRPRADNLRLVRSVHGLELLAAAEAAGRGVIVAAPHYGNLELVIEFMAARGPFALVYRTPETEAGDAFLRLARGGENIRLVPAEANAMRPLWKALQAGGAIGITPDQQPKLGGGEFAPFFGRQALTLSLIPRLAERSGATVIFGYAERHEDGHFDLHFDPAPASIASPDLAEATAAMNAGVEAIACRDPSQYQWTYKRWTLRPPGSGETNPYHPDCYRRPRA</sequence>
<evidence type="ECO:0000313" key="9">
    <source>
        <dbReference type="Proteomes" id="UP000305760"/>
    </source>
</evidence>
<comment type="subcellular location">
    <subcellularLocation>
        <location evidence="1">Cell inner membrane</location>
    </subcellularLocation>
</comment>
<evidence type="ECO:0000256" key="6">
    <source>
        <dbReference type="ARBA" id="ARBA00023315"/>
    </source>
</evidence>
<dbReference type="Pfam" id="PF03279">
    <property type="entry name" value="Lip_A_acyltrans"/>
    <property type="match status" value="1"/>
</dbReference>
<dbReference type="GO" id="GO:0016746">
    <property type="term" value="F:acyltransferase activity"/>
    <property type="evidence" value="ECO:0007669"/>
    <property type="project" value="UniProtKB-KW"/>
</dbReference>
<dbReference type="CDD" id="cd07984">
    <property type="entry name" value="LPLAT_LABLAT-like"/>
    <property type="match status" value="1"/>
</dbReference>
<feature type="region of interest" description="Disordered" evidence="7">
    <location>
        <begin position="288"/>
        <end position="307"/>
    </location>
</feature>
<accession>A0A5C4RP43</accession>
<dbReference type="PIRSF" id="PIRSF026649">
    <property type="entry name" value="MsbB"/>
    <property type="match status" value="1"/>
</dbReference>
<reference evidence="8 9" key="1">
    <citation type="submission" date="2019-03" db="EMBL/GenBank/DDBJ databases">
        <title>Arenimonas daejeonensis sp. nov., isolated from compost.</title>
        <authorList>
            <person name="Jeon C.O."/>
        </authorList>
    </citation>
    <scope>NUCLEOTIDE SEQUENCE [LARGE SCALE GENOMIC DNA]</scope>
    <source>
        <strain evidence="8 9">R29</strain>
    </source>
</reference>
<name>A0A5C4RP43_9GAMM</name>
<dbReference type="GO" id="GO:0009247">
    <property type="term" value="P:glycolipid biosynthetic process"/>
    <property type="evidence" value="ECO:0007669"/>
    <property type="project" value="UniProtKB-ARBA"/>
</dbReference>
<keyword evidence="6 8" id="KW-0012">Acyltransferase</keyword>
<proteinExistence type="predicted"/>
<dbReference type="Proteomes" id="UP000305760">
    <property type="component" value="Unassembled WGS sequence"/>
</dbReference>
<evidence type="ECO:0000256" key="3">
    <source>
        <dbReference type="ARBA" id="ARBA00022519"/>
    </source>
</evidence>
<keyword evidence="3" id="KW-0997">Cell inner membrane</keyword>
<evidence type="ECO:0000256" key="4">
    <source>
        <dbReference type="ARBA" id="ARBA00022679"/>
    </source>
</evidence>
<comment type="caution">
    <text evidence="8">The sequence shown here is derived from an EMBL/GenBank/DDBJ whole genome shotgun (WGS) entry which is preliminary data.</text>
</comment>
<evidence type="ECO:0000256" key="7">
    <source>
        <dbReference type="SAM" id="MobiDB-lite"/>
    </source>
</evidence>
<dbReference type="GO" id="GO:0005886">
    <property type="term" value="C:plasma membrane"/>
    <property type="evidence" value="ECO:0007669"/>
    <property type="project" value="UniProtKB-SubCell"/>
</dbReference>
<keyword evidence="4 8" id="KW-0808">Transferase</keyword>
<dbReference type="RefSeq" id="WP_139449107.1">
    <property type="nucleotide sequence ID" value="NZ_SMDR01000003.1"/>
</dbReference>
<organism evidence="8 9">
    <name type="scientific">Arenimonas terrae</name>
    <dbReference type="NCBI Taxonomy" id="2546226"/>
    <lineage>
        <taxon>Bacteria</taxon>
        <taxon>Pseudomonadati</taxon>
        <taxon>Pseudomonadota</taxon>
        <taxon>Gammaproteobacteria</taxon>
        <taxon>Lysobacterales</taxon>
        <taxon>Lysobacteraceae</taxon>
        <taxon>Arenimonas</taxon>
    </lineage>
</organism>
<evidence type="ECO:0000256" key="2">
    <source>
        <dbReference type="ARBA" id="ARBA00022475"/>
    </source>
</evidence>
<dbReference type="PANTHER" id="PTHR30606:SF10">
    <property type="entry name" value="PHOSPHATIDYLINOSITOL MANNOSIDE ACYLTRANSFERASE"/>
    <property type="match status" value="1"/>
</dbReference>
<evidence type="ECO:0000256" key="5">
    <source>
        <dbReference type="ARBA" id="ARBA00023136"/>
    </source>
</evidence>
<keyword evidence="2" id="KW-1003">Cell membrane</keyword>
<dbReference type="EMBL" id="SMDR01000003">
    <property type="protein sequence ID" value="TNJ33026.1"/>
    <property type="molecule type" value="Genomic_DNA"/>
</dbReference>
<protein>
    <submittedName>
        <fullName evidence="8">Lipid A biosynthesis lauroyl acyltransferase</fullName>
    </submittedName>
</protein>
<keyword evidence="9" id="KW-1185">Reference proteome</keyword>
<evidence type="ECO:0000313" key="8">
    <source>
        <dbReference type="EMBL" id="TNJ33026.1"/>
    </source>
</evidence>
<dbReference type="AlphaFoldDB" id="A0A5C4RP43"/>
<dbReference type="PANTHER" id="PTHR30606">
    <property type="entry name" value="LIPID A BIOSYNTHESIS LAUROYL ACYLTRANSFERASE"/>
    <property type="match status" value="1"/>
</dbReference>